<evidence type="ECO:0000256" key="1">
    <source>
        <dbReference type="ARBA" id="ARBA00022859"/>
    </source>
</evidence>
<dbReference type="PROSITE" id="PS50835">
    <property type="entry name" value="IG_LIKE"/>
    <property type="match status" value="1"/>
</dbReference>
<feature type="non-terminal residue" evidence="5">
    <location>
        <position position="74"/>
    </location>
</feature>
<evidence type="ECO:0000313" key="5">
    <source>
        <dbReference type="EMBL" id="NXS11148.1"/>
    </source>
</evidence>
<evidence type="ECO:0000313" key="6">
    <source>
        <dbReference type="Proteomes" id="UP000560066"/>
    </source>
</evidence>
<dbReference type="Gene3D" id="2.60.40.10">
    <property type="entry name" value="Immunoglobulins"/>
    <property type="match status" value="1"/>
</dbReference>
<evidence type="ECO:0000259" key="4">
    <source>
        <dbReference type="PROSITE" id="PS50835"/>
    </source>
</evidence>
<dbReference type="GO" id="GO:0005576">
    <property type="term" value="C:extracellular region"/>
    <property type="evidence" value="ECO:0007669"/>
    <property type="project" value="UniProtKB-ARBA"/>
</dbReference>
<keyword evidence="1" id="KW-0391">Immunity</keyword>
<dbReference type="Proteomes" id="UP000560066">
    <property type="component" value="Unassembled WGS sequence"/>
</dbReference>
<reference evidence="5 6" key="1">
    <citation type="submission" date="2019-09" db="EMBL/GenBank/DDBJ databases">
        <title>Bird 10,000 Genomes (B10K) Project - Family phase.</title>
        <authorList>
            <person name="Zhang G."/>
        </authorList>
    </citation>
    <scope>NUCLEOTIDE SEQUENCE [LARGE SCALE GENOMIC DNA]</scope>
    <source>
        <strain evidence="5">B10K-DU-002-79</strain>
    </source>
</reference>
<dbReference type="EMBL" id="VYZS01086638">
    <property type="protein sequence ID" value="NXS11148.1"/>
    <property type="molecule type" value="Genomic_DNA"/>
</dbReference>
<gene>
    <name evidence="5" type="primary">Ighv320</name>
    <name evidence="5" type="ORF">NEOCOR_R08690</name>
</gene>
<sequence length="74" mass="8164">SGFSFGRFGMMWVRQAPGKGLEYVAGIDTDDGTTRYPAPFKGRVTISMDKAQTSVTLQMNNLKDEDSATYFCAK</sequence>
<dbReference type="OrthoDB" id="8865476at2759"/>
<dbReference type="InterPro" id="IPR013783">
    <property type="entry name" value="Ig-like_fold"/>
</dbReference>
<proteinExistence type="predicted"/>
<organism evidence="5 6">
    <name type="scientific">Neodrepanis coruscans</name>
    <name type="common">wattled asity</name>
    <dbReference type="NCBI Taxonomy" id="254563"/>
    <lineage>
        <taxon>Eukaryota</taxon>
        <taxon>Metazoa</taxon>
        <taxon>Chordata</taxon>
        <taxon>Craniata</taxon>
        <taxon>Vertebrata</taxon>
        <taxon>Euteleostomi</taxon>
        <taxon>Archelosauria</taxon>
        <taxon>Archosauria</taxon>
        <taxon>Dinosauria</taxon>
        <taxon>Saurischia</taxon>
        <taxon>Theropoda</taxon>
        <taxon>Coelurosauria</taxon>
        <taxon>Aves</taxon>
        <taxon>Neognathae</taxon>
        <taxon>Neoaves</taxon>
        <taxon>Telluraves</taxon>
        <taxon>Australaves</taxon>
        <taxon>Passeriformes</taxon>
        <taxon>Philepittidae</taxon>
        <taxon>Neodrepanis</taxon>
    </lineage>
</organism>
<dbReference type="Pfam" id="PF07686">
    <property type="entry name" value="V-set"/>
    <property type="match status" value="1"/>
</dbReference>
<feature type="domain" description="Ig-like" evidence="4">
    <location>
        <begin position="1"/>
        <end position="74"/>
    </location>
</feature>
<dbReference type="GO" id="GO:0019814">
    <property type="term" value="C:immunoglobulin complex"/>
    <property type="evidence" value="ECO:0007669"/>
    <property type="project" value="UniProtKB-KW"/>
</dbReference>
<dbReference type="SMART" id="SM00406">
    <property type="entry name" value="IGv"/>
    <property type="match status" value="1"/>
</dbReference>
<feature type="non-terminal residue" evidence="5">
    <location>
        <position position="1"/>
    </location>
</feature>
<dbReference type="PANTHER" id="PTHR23266">
    <property type="entry name" value="IMMUNOGLOBULIN HEAVY CHAIN"/>
    <property type="match status" value="1"/>
</dbReference>
<dbReference type="InterPro" id="IPR050199">
    <property type="entry name" value="IgHV"/>
</dbReference>
<protein>
    <submittedName>
        <fullName evidence="5">HV320 protein</fullName>
    </submittedName>
</protein>
<keyword evidence="3" id="KW-1280">Immunoglobulin</keyword>
<comment type="caution">
    <text evidence="5">The sequence shown here is derived from an EMBL/GenBank/DDBJ whole genome shotgun (WGS) entry which is preliminary data.</text>
</comment>
<evidence type="ECO:0000256" key="2">
    <source>
        <dbReference type="ARBA" id="ARBA00023130"/>
    </source>
</evidence>
<dbReference type="AlphaFoldDB" id="A0A7L2RQ88"/>
<evidence type="ECO:0000256" key="3">
    <source>
        <dbReference type="ARBA" id="ARBA00043265"/>
    </source>
</evidence>
<accession>A0A7L2RQ88</accession>
<dbReference type="InterPro" id="IPR007110">
    <property type="entry name" value="Ig-like_dom"/>
</dbReference>
<keyword evidence="6" id="KW-1185">Reference proteome</keyword>
<dbReference type="GO" id="GO:0002250">
    <property type="term" value="P:adaptive immune response"/>
    <property type="evidence" value="ECO:0007669"/>
    <property type="project" value="UniProtKB-KW"/>
</dbReference>
<keyword evidence="2" id="KW-1064">Adaptive immunity</keyword>
<dbReference type="SUPFAM" id="SSF48726">
    <property type="entry name" value="Immunoglobulin"/>
    <property type="match status" value="1"/>
</dbReference>
<name>A0A7L2RQ88_9PASS</name>
<dbReference type="InterPro" id="IPR013106">
    <property type="entry name" value="Ig_V-set"/>
</dbReference>
<dbReference type="InterPro" id="IPR036179">
    <property type="entry name" value="Ig-like_dom_sf"/>
</dbReference>